<evidence type="ECO:0008006" key="5">
    <source>
        <dbReference type="Google" id="ProtNLM"/>
    </source>
</evidence>
<gene>
    <name evidence="3" type="ORF">OH76DRAFT_469268</name>
</gene>
<feature type="transmembrane region" description="Helical" evidence="2">
    <location>
        <begin position="120"/>
        <end position="143"/>
    </location>
</feature>
<feature type="region of interest" description="Disordered" evidence="1">
    <location>
        <begin position="1"/>
        <end position="52"/>
    </location>
</feature>
<keyword evidence="4" id="KW-1185">Reference proteome</keyword>
<evidence type="ECO:0000256" key="2">
    <source>
        <dbReference type="SAM" id="Phobius"/>
    </source>
</evidence>
<name>A0A371DCP4_9APHY</name>
<keyword evidence="2" id="KW-1133">Transmembrane helix</keyword>
<proteinExistence type="predicted"/>
<feature type="compositionally biased region" description="Polar residues" evidence="1">
    <location>
        <begin position="34"/>
        <end position="49"/>
    </location>
</feature>
<dbReference type="AlphaFoldDB" id="A0A371DCP4"/>
<evidence type="ECO:0000256" key="1">
    <source>
        <dbReference type="SAM" id="MobiDB-lite"/>
    </source>
</evidence>
<protein>
    <recommendedName>
        <fullName evidence="5">Transmembrane protein</fullName>
    </recommendedName>
</protein>
<sequence>MSASTATTSTSRPTFFGLFDHPATPELDIEAQLPQLTPARTNSPRAQRSSFDEPAADAVDAFFGVSYASRSRRTLSLTGTRDSRHDELRQSTSVESEAPPSYSDSLEPPAYTHVSDQPTLAMYLFQFGFLFPLFWLAGSLILLSPLRAPEDWESSKPEVERQEIIESMRRTELKWARRCLVALSIFTLMIAAIVLSVFLVMRS</sequence>
<keyword evidence="2" id="KW-0812">Transmembrane</keyword>
<keyword evidence="2" id="KW-0472">Membrane</keyword>
<dbReference type="EMBL" id="KZ857400">
    <property type="protein sequence ID" value="RDX50308.1"/>
    <property type="molecule type" value="Genomic_DNA"/>
</dbReference>
<dbReference type="OrthoDB" id="3358294at2759"/>
<evidence type="ECO:0000313" key="3">
    <source>
        <dbReference type="EMBL" id="RDX50308.1"/>
    </source>
</evidence>
<organism evidence="3 4">
    <name type="scientific">Lentinus brumalis</name>
    <dbReference type="NCBI Taxonomy" id="2498619"/>
    <lineage>
        <taxon>Eukaryota</taxon>
        <taxon>Fungi</taxon>
        <taxon>Dikarya</taxon>
        <taxon>Basidiomycota</taxon>
        <taxon>Agaricomycotina</taxon>
        <taxon>Agaricomycetes</taxon>
        <taxon>Polyporales</taxon>
        <taxon>Polyporaceae</taxon>
        <taxon>Lentinus</taxon>
    </lineage>
</organism>
<feature type="region of interest" description="Disordered" evidence="1">
    <location>
        <begin position="76"/>
        <end position="109"/>
    </location>
</feature>
<feature type="compositionally biased region" description="Low complexity" evidence="1">
    <location>
        <begin position="1"/>
        <end position="11"/>
    </location>
</feature>
<evidence type="ECO:0000313" key="4">
    <source>
        <dbReference type="Proteomes" id="UP000256964"/>
    </source>
</evidence>
<accession>A0A371DCP4</accession>
<feature type="transmembrane region" description="Helical" evidence="2">
    <location>
        <begin position="179"/>
        <end position="201"/>
    </location>
</feature>
<dbReference type="STRING" id="139420.A0A371DCP4"/>
<dbReference type="Proteomes" id="UP000256964">
    <property type="component" value="Unassembled WGS sequence"/>
</dbReference>
<reference evidence="3 4" key="1">
    <citation type="journal article" date="2018" name="Biotechnol. Biofuels">
        <title>Integrative visual omics of the white-rot fungus Polyporus brumalis exposes the biotechnological potential of its oxidative enzymes for delignifying raw plant biomass.</title>
        <authorList>
            <person name="Miyauchi S."/>
            <person name="Rancon A."/>
            <person name="Drula E."/>
            <person name="Hage H."/>
            <person name="Chaduli D."/>
            <person name="Favel A."/>
            <person name="Grisel S."/>
            <person name="Henrissat B."/>
            <person name="Herpoel-Gimbert I."/>
            <person name="Ruiz-Duenas F.J."/>
            <person name="Chevret D."/>
            <person name="Hainaut M."/>
            <person name="Lin J."/>
            <person name="Wang M."/>
            <person name="Pangilinan J."/>
            <person name="Lipzen A."/>
            <person name="Lesage-Meessen L."/>
            <person name="Navarro D."/>
            <person name="Riley R."/>
            <person name="Grigoriev I.V."/>
            <person name="Zhou S."/>
            <person name="Raouche S."/>
            <person name="Rosso M.N."/>
        </authorList>
    </citation>
    <scope>NUCLEOTIDE SEQUENCE [LARGE SCALE GENOMIC DNA]</scope>
    <source>
        <strain evidence="3 4">BRFM 1820</strain>
    </source>
</reference>